<name>A0A2T0TTM2_9ACTN</name>
<evidence type="ECO:0000313" key="5">
    <source>
        <dbReference type="Proteomes" id="UP000239210"/>
    </source>
</evidence>
<dbReference type="InterPro" id="IPR001375">
    <property type="entry name" value="Peptidase_S9_cat"/>
</dbReference>
<dbReference type="EMBL" id="PVTG01000007">
    <property type="protein sequence ID" value="PRY49001.1"/>
    <property type="molecule type" value="Genomic_DNA"/>
</dbReference>
<feature type="domain" description="Peptidase S9 prolyl oligopeptidase catalytic" evidence="3">
    <location>
        <begin position="238"/>
        <end position="298"/>
    </location>
</feature>
<accession>A0A2T0TTM2</accession>
<gene>
    <name evidence="4" type="ORF">LY71_10783</name>
</gene>
<evidence type="ECO:0000256" key="2">
    <source>
        <dbReference type="SAM" id="MobiDB-lite"/>
    </source>
</evidence>
<evidence type="ECO:0000256" key="1">
    <source>
        <dbReference type="ARBA" id="ARBA00008645"/>
    </source>
</evidence>
<organism evidence="4 5">
    <name type="scientific">Geodermatophilus tzadiensis</name>
    <dbReference type="NCBI Taxonomy" id="1137988"/>
    <lineage>
        <taxon>Bacteria</taxon>
        <taxon>Bacillati</taxon>
        <taxon>Actinomycetota</taxon>
        <taxon>Actinomycetes</taxon>
        <taxon>Geodermatophilales</taxon>
        <taxon>Geodermatophilaceae</taxon>
        <taxon>Geodermatophilus</taxon>
    </lineage>
</organism>
<feature type="compositionally biased region" description="Pro residues" evidence="2">
    <location>
        <begin position="1"/>
        <end position="10"/>
    </location>
</feature>
<dbReference type="Gene3D" id="1.20.1440.110">
    <property type="entry name" value="acylaminoacyl peptidase"/>
    <property type="match status" value="1"/>
</dbReference>
<proteinExistence type="inferred from homology"/>
<dbReference type="AlphaFoldDB" id="A0A2T0TTM2"/>
<reference evidence="4 5" key="1">
    <citation type="submission" date="2018-03" db="EMBL/GenBank/DDBJ databases">
        <title>Genomic Encyclopedia of Archaeal and Bacterial Type Strains, Phase II (KMG-II): from individual species to whole genera.</title>
        <authorList>
            <person name="Goeker M."/>
        </authorList>
    </citation>
    <scope>NUCLEOTIDE SEQUENCE [LARGE SCALE GENOMIC DNA]</scope>
    <source>
        <strain evidence="4 5">DSM 45416</strain>
    </source>
</reference>
<dbReference type="Pfam" id="PF00326">
    <property type="entry name" value="Peptidase_S9"/>
    <property type="match status" value="1"/>
</dbReference>
<evidence type="ECO:0000313" key="4">
    <source>
        <dbReference type="EMBL" id="PRY49001.1"/>
    </source>
</evidence>
<dbReference type="Proteomes" id="UP000239210">
    <property type="component" value="Unassembled WGS sequence"/>
</dbReference>
<comment type="caution">
    <text evidence="4">The sequence shown here is derived from an EMBL/GenBank/DDBJ whole genome shotgun (WGS) entry which is preliminary data.</text>
</comment>
<comment type="similarity">
    <text evidence="1">Belongs to the AB hydrolase superfamily.</text>
</comment>
<dbReference type="Gene3D" id="3.40.50.1820">
    <property type="entry name" value="alpha/beta hydrolase"/>
    <property type="match status" value="1"/>
</dbReference>
<dbReference type="RefSeq" id="WP_211297265.1">
    <property type="nucleotide sequence ID" value="NZ_PVTG01000007.1"/>
</dbReference>
<sequence>MTATPDPPSTGPGSRSGSAGGSPAATGAIRPFSSDPDLDFDVRCLLGQAGHGAGDVGMWLATAATVTDGDRSSWFTAWTGRGDQLAAVGESSAATDPVGASWAHLAASSAYSAALLAVDGLPAELSAAVTLPTFRNGRRCWEAVIDLSGGRYVRFEVPYEGTVLPGWLLRPDASGDPRPTLVITNGSDGALTSLWPMASEALARGWNAAVFDGPGQQSMLFEHGVPFRPDWEAVLTPVVDVLVARPDVDAGALTAYGISQGGYWLPRALAFEHRFVAAVADGGVVDVSRTWLEHLPAELVSMLDTGQKDAFNEVLATVGSDPAVERTFAFRARPYGISDPFDLFTAVRQYDLRGVAADIRTPLLVTDPVGEQFFPGQPAELAGLLTAPHELVHFTAADGADLHCQPLAQRLLTARVYAWYTTWLQRAGR</sequence>
<feature type="region of interest" description="Disordered" evidence="2">
    <location>
        <begin position="1"/>
        <end position="31"/>
    </location>
</feature>
<feature type="compositionally biased region" description="Low complexity" evidence="2">
    <location>
        <begin position="11"/>
        <end position="28"/>
    </location>
</feature>
<dbReference type="InterPro" id="IPR050261">
    <property type="entry name" value="FrsA_esterase"/>
</dbReference>
<evidence type="ECO:0000259" key="3">
    <source>
        <dbReference type="Pfam" id="PF00326"/>
    </source>
</evidence>
<protein>
    <submittedName>
        <fullName evidence="4">Prolyl oligopeptidase family protein</fullName>
    </submittedName>
</protein>
<keyword evidence="5" id="KW-1185">Reference proteome</keyword>
<dbReference type="GO" id="GO:0006508">
    <property type="term" value="P:proteolysis"/>
    <property type="evidence" value="ECO:0007669"/>
    <property type="project" value="InterPro"/>
</dbReference>
<dbReference type="InterPro" id="IPR029058">
    <property type="entry name" value="AB_hydrolase_fold"/>
</dbReference>
<dbReference type="GO" id="GO:0008236">
    <property type="term" value="F:serine-type peptidase activity"/>
    <property type="evidence" value="ECO:0007669"/>
    <property type="project" value="InterPro"/>
</dbReference>
<dbReference type="PANTHER" id="PTHR22946">
    <property type="entry name" value="DIENELACTONE HYDROLASE DOMAIN-CONTAINING PROTEIN-RELATED"/>
    <property type="match status" value="1"/>
</dbReference>
<dbReference type="SUPFAM" id="SSF53474">
    <property type="entry name" value="alpha/beta-Hydrolases"/>
    <property type="match status" value="1"/>
</dbReference>
<dbReference type="PANTHER" id="PTHR22946:SF12">
    <property type="entry name" value="CONIDIAL PIGMENT BIOSYNTHESIS PROTEIN AYG1 (AFU_ORTHOLOGUE AFUA_2G17550)"/>
    <property type="match status" value="1"/>
</dbReference>